<dbReference type="AlphaFoldDB" id="A0A158B2C4"/>
<dbReference type="InterPro" id="IPR029058">
    <property type="entry name" value="AB_hydrolase_fold"/>
</dbReference>
<dbReference type="Proteomes" id="UP000054870">
    <property type="component" value="Unassembled WGS sequence"/>
</dbReference>
<comment type="caution">
    <text evidence="3">The sequence shown here is derived from an EMBL/GenBank/DDBJ whole genome shotgun (WGS) entry which is preliminary data.</text>
</comment>
<evidence type="ECO:0000313" key="4">
    <source>
        <dbReference type="Proteomes" id="UP000054870"/>
    </source>
</evidence>
<protein>
    <submittedName>
        <fullName evidence="3">Alpha/beta hydrolase</fullName>
    </submittedName>
</protein>
<dbReference type="EMBL" id="FCOF02000011">
    <property type="protein sequence ID" value="SAK63896.1"/>
    <property type="molecule type" value="Genomic_DNA"/>
</dbReference>
<dbReference type="GO" id="GO:0016787">
    <property type="term" value="F:hydrolase activity"/>
    <property type="evidence" value="ECO:0007669"/>
    <property type="project" value="UniProtKB-KW"/>
</dbReference>
<evidence type="ECO:0000256" key="1">
    <source>
        <dbReference type="ARBA" id="ARBA00022801"/>
    </source>
</evidence>
<keyword evidence="1 3" id="KW-0378">Hydrolase</keyword>
<gene>
    <name evidence="3" type="ORF">AWB75_02869</name>
</gene>
<name>A0A158B2C4_9BURK</name>
<dbReference type="Gene3D" id="3.40.50.1820">
    <property type="entry name" value="alpha/beta hydrolase"/>
    <property type="match status" value="1"/>
</dbReference>
<organism evidence="3 4">
    <name type="scientific">Caballeronia catudaia</name>
    <dbReference type="NCBI Taxonomy" id="1777136"/>
    <lineage>
        <taxon>Bacteria</taxon>
        <taxon>Pseudomonadati</taxon>
        <taxon>Pseudomonadota</taxon>
        <taxon>Betaproteobacteria</taxon>
        <taxon>Burkholderiales</taxon>
        <taxon>Burkholderiaceae</taxon>
        <taxon>Caballeronia</taxon>
    </lineage>
</organism>
<reference evidence="3" key="1">
    <citation type="submission" date="2016-01" db="EMBL/GenBank/DDBJ databases">
        <authorList>
            <person name="Peeters C."/>
        </authorList>
    </citation>
    <scope>NUCLEOTIDE SEQUENCE [LARGE SCALE GENOMIC DNA]</scope>
    <source>
        <strain evidence="3">LMG 29318</strain>
    </source>
</reference>
<evidence type="ECO:0000259" key="2">
    <source>
        <dbReference type="Pfam" id="PF12697"/>
    </source>
</evidence>
<dbReference type="RefSeq" id="WP_061124753.1">
    <property type="nucleotide sequence ID" value="NZ_FCOF02000011.1"/>
</dbReference>
<dbReference type="InterPro" id="IPR000073">
    <property type="entry name" value="AB_hydrolase_1"/>
</dbReference>
<dbReference type="InterPro" id="IPR050266">
    <property type="entry name" value="AB_hydrolase_sf"/>
</dbReference>
<dbReference type="PANTHER" id="PTHR43798:SF31">
    <property type="entry name" value="AB HYDROLASE SUPERFAMILY PROTEIN YCLE"/>
    <property type="match status" value="1"/>
</dbReference>
<dbReference type="Pfam" id="PF12697">
    <property type="entry name" value="Abhydrolase_6"/>
    <property type="match status" value="1"/>
</dbReference>
<dbReference type="OrthoDB" id="6117067at2"/>
<dbReference type="SUPFAM" id="SSF53474">
    <property type="entry name" value="alpha/beta-Hydrolases"/>
    <property type="match status" value="1"/>
</dbReference>
<dbReference type="PANTHER" id="PTHR43798">
    <property type="entry name" value="MONOACYLGLYCEROL LIPASE"/>
    <property type="match status" value="1"/>
</dbReference>
<evidence type="ECO:0000313" key="3">
    <source>
        <dbReference type="EMBL" id="SAK63896.1"/>
    </source>
</evidence>
<proteinExistence type="predicted"/>
<sequence>MNARTDFSVLTAVQGLPEPSFATTASGISVPYIECGEGEPLVFVHGSLCDYRYWSAQVLPLAKQFRCIAPSLSHYWPAVDAFVRGEFSVEAHVAEMAEFIESLDLAPVHLVGHSRGGCVAFHLAREYPRLVKTLTLADPGGPLHVDQSQRFSAYSGPAQSDVQQAVAATLPPATNALRARVAELIEQGEFNRGLEMFVDSVSMPGFWNKSTESFRRMALDNALTLPKQFRDPLPAYTREAARDIKCRTLLIDGQKSPRMFRNNVEKLEEWIEFAERVTIAGASHGMNAASPGAFNRAVQAFAGAW</sequence>
<accession>A0A158B2C4</accession>
<dbReference type="GO" id="GO:0016020">
    <property type="term" value="C:membrane"/>
    <property type="evidence" value="ECO:0007669"/>
    <property type="project" value="TreeGrafter"/>
</dbReference>
<keyword evidence="4" id="KW-1185">Reference proteome</keyword>
<feature type="domain" description="AB hydrolase-1" evidence="2">
    <location>
        <begin position="41"/>
        <end position="296"/>
    </location>
</feature>